<dbReference type="OrthoDB" id="5914130at2"/>
<dbReference type="PROSITE" id="PS51898">
    <property type="entry name" value="TYR_RECOMBINASE"/>
    <property type="match status" value="1"/>
</dbReference>
<dbReference type="EMBL" id="LACC01000039">
    <property type="protein sequence ID" value="KJZ39134.1"/>
    <property type="molecule type" value="Genomic_DNA"/>
</dbReference>
<evidence type="ECO:0000256" key="2">
    <source>
        <dbReference type="ARBA" id="ARBA00023125"/>
    </source>
</evidence>
<accession>A0A0F4T4S4</accession>
<dbReference type="CDD" id="cd00799">
    <property type="entry name" value="INT_Cre_C"/>
    <property type="match status" value="1"/>
</dbReference>
<dbReference type="SUPFAM" id="SSF56349">
    <property type="entry name" value="DNA breaking-rejoining enzymes"/>
    <property type="match status" value="1"/>
</dbReference>
<keyword evidence="2 4" id="KW-0238">DNA-binding</keyword>
<dbReference type="Gene3D" id="1.10.150.130">
    <property type="match status" value="1"/>
</dbReference>
<dbReference type="Pfam" id="PF00589">
    <property type="entry name" value="Phage_integrase"/>
    <property type="match status" value="1"/>
</dbReference>
<reference evidence="7 8" key="1">
    <citation type="submission" date="2015-03" db="EMBL/GenBank/DDBJ databases">
        <title>Comparative genomics of Pseudomonas insights into diversity of traits involved in vanlence and defense.</title>
        <authorList>
            <person name="Qin Y."/>
        </authorList>
    </citation>
    <scope>NUCLEOTIDE SEQUENCE [LARGE SCALE GENOMIC DNA]</scope>
    <source>
        <strain evidence="7 8">C8</strain>
    </source>
</reference>
<dbReference type="PROSITE" id="PS51900">
    <property type="entry name" value="CB"/>
    <property type="match status" value="1"/>
</dbReference>
<evidence type="ECO:0000256" key="4">
    <source>
        <dbReference type="PROSITE-ProRule" id="PRU01248"/>
    </source>
</evidence>
<dbReference type="Gene3D" id="1.10.443.10">
    <property type="entry name" value="Intergrase catalytic core"/>
    <property type="match status" value="1"/>
</dbReference>
<dbReference type="InterPro" id="IPR010998">
    <property type="entry name" value="Integrase_recombinase_N"/>
</dbReference>
<feature type="domain" description="Tyr recombinase" evidence="5">
    <location>
        <begin position="115"/>
        <end position="301"/>
    </location>
</feature>
<keyword evidence="1" id="KW-0229">DNA integration</keyword>
<evidence type="ECO:0000313" key="7">
    <source>
        <dbReference type="EMBL" id="KJZ39134.1"/>
    </source>
</evidence>
<organism evidence="7 8">
    <name type="scientific">Pseudomonas fluorescens</name>
    <dbReference type="NCBI Taxonomy" id="294"/>
    <lineage>
        <taxon>Bacteria</taxon>
        <taxon>Pseudomonadati</taxon>
        <taxon>Pseudomonadota</taxon>
        <taxon>Gammaproteobacteria</taxon>
        <taxon>Pseudomonadales</taxon>
        <taxon>Pseudomonadaceae</taxon>
        <taxon>Pseudomonas</taxon>
    </lineage>
</organism>
<dbReference type="PANTHER" id="PTHR34605:SF3">
    <property type="entry name" value="P CELL-TYPE AGGLUTINATION PROTEIN MAP4-LIKE-RELATED"/>
    <property type="match status" value="1"/>
</dbReference>
<dbReference type="Proteomes" id="UP000033588">
    <property type="component" value="Unassembled WGS sequence"/>
</dbReference>
<dbReference type="GO" id="GO:0006310">
    <property type="term" value="P:DNA recombination"/>
    <property type="evidence" value="ECO:0007669"/>
    <property type="project" value="UniProtKB-KW"/>
</dbReference>
<sequence>MSDSERYLQAARRESTQRRYAQAIEHFEAEWGGVLPASSENIVRYLAAYGAQLSSNTLRTHLAALAQWHQQHGFDDPTKASRVRDVLRGIQALHPQPIKQAEALQLQRLEACIEGLEQQLVSDQWAVRLRAARDQALILMGFWRALRGDELCRLRIEHIQLREGQALEIFLTSSKTDRDHRGRTLVLPALKRLCPVDAYQQWLLVSGLHHGPVFRAIDRWGHLAEERVNPNSLSRILRLAFVRSGEAGEGYTAHSLRRGFATWASRNQWSSKALMEYVGWRDVQSAMRYIEADVPFGDWAR</sequence>
<comment type="caution">
    <text evidence="7">The sequence shown here is derived from an EMBL/GenBank/DDBJ whole genome shotgun (WGS) entry which is preliminary data.</text>
</comment>
<dbReference type="RefSeq" id="WP_046043420.1">
    <property type="nucleotide sequence ID" value="NZ_LACC01000039.1"/>
</dbReference>
<dbReference type="InterPro" id="IPR011010">
    <property type="entry name" value="DNA_brk_join_enz"/>
</dbReference>
<keyword evidence="3" id="KW-0233">DNA recombination</keyword>
<dbReference type="SUPFAM" id="SSF47823">
    <property type="entry name" value="lambda integrase-like, N-terminal domain"/>
    <property type="match status" value="1"/>
</dbReference>
<dbReference type="PANTHER" id="PTHR34605">
    <property type="entry name" value="PHAGE_INTEGRASE DOMAIN-CONTAINING PROTEIN"/>
    <property type="match status" value="1"/>
</dbReference>
<dbReference type="InterPro" id="IPR002104">
    <property type="entry name" value="Integrase_catalytic"/>
</dbReference>
<dbReference type="AlphaFoldDB" id="A0A0F4T4S4"/>
<name>A0A0F4T4S4_PSEFL</name>
<dbReference type="GO" id="GO:0015074">
    <property type="term" value="P:DNA integration"/>
    <property type="evidence" value="ECO:0007669"/>
    <property type="project" value="UniProtKB-KW"/>
</dbReference>
<dbReference type="InterPro" id="IPR013762">
    <property type="entry name" value="Integrase-like_cat_sf"/>
</dbReference>
<proteinExistence type="predicted"/>
<protein>
    <submittedName>
        <fullName evidence="7">Recombinase</fullName>
    </submittedName>
</protein>
<evidence type="ECO:0000313" key="8">
    <source>
        <dbReference type="Proteomes" id="UP000033588"/>
    </source>
</evidence>
<evidence type="ECO:0000256" key="1">
    <source>
        <dbReference type="ARBA" id="ARBA00022908"/>
    </source>
</evidence>
<dbReference type="InterPro" id="IPR052925">
    <property type="entry name" value="Phage_Integrase-like_Recomb"/>
</dbReference>
<dbReference type="GO" id="GO:0003677">
    <property type="term" value="F:DNA binding"/>
    <property type="evidence" value="ECO:0007669"/>
    <property type="project" value="UniProtKB-UniRule"/>
</dbReference>
<gene>
    <name evidence="7" type="ORF">VC35_25750</name>
</gene>
<evidence type="ECO:0000256" key="3">
    <source>
        <dbReference type="ARBA" id="ARBA00023172"/>
    </source>
</evidence>
<evidence type="ECO:0000259" key="5">
    <source>
        <dbReference type="PROSITE" id="PS51898"/>
    </source>
</evidence>
<dbReference type="PATRIC" id="fig|294.132.peg.4478"/>
<dbReference type="InterPro" id="IPR044068">
    <property type="entry name" value="CB"/>
</dbReference>
<evidence type="ECO:0000259" key="6">
    <source>
        <dbReference type="PROSITE" id="PS51900"/>
    </source>
</evidence>
<feature type="domain" description="Core-binding (CB)" evidence="6">
    <location>
        <begin position="1"/>
        <end position="73"/>
    </location>
</feature>